<evidence type="ECO:0000259" key="4">
    <source>
        <dbReference type="Pfam" id="PF00135"/>
    </source>
</evidence>
<accession>A0A495QU22</accession>
<keyword evidence="6" id="KW-1185">Reference proteome</keyword>
<dbReference type="PROSITE" id="PS00122">
    <property type="entry name" value="CARBOXYLESTERASE_B_1"/>
    <property type="match status" value="1"/>
</dbReference>
<dbReference type="Pfam" id="PF00135">
    <property type="entry name" value="COesterase"/>
    <property type="match status" value="1"/>
</dbReference>
<evidence type="ECO:0000313" key="5">
    <source>
        <dbReference type="EMBL" id="RKS76955.1"/>
    </source>
</evidence>
<dbReference type="RefSeq" id="WP_121434209.1">
    <property type="nucleotide sequence ID" value="NZ_RBWU01000002.1"/>
</dbReference>
<dbReference type="EC" id="3.1.1.-" evidence="3"/>
<evidence type="ECO:0000256" key="2">
    <source>
        <dbReference type="ARBA" id="ARBA00022801"/>
    </source>
</evidence>
<dbReference type="EMBL" id="RBWU01000002">
    <property type="protein sequence ID" value="RKS76955.1"/>
    <property type="molecule type" value="Genomic_DNA"/>
</dbReference>
<dbReference type="InterPro" id="IPR002018">
    <property type="entry name" value="CarbesteraseB"/>
</dbReference>
<proteinExistence type="inferred from homology"/>
<organism evidence="5 6">
    <name type="scientific">Actinomadura pelletieri DSM 43383</name>
    <dbReference type="NCBI Taxonomy" id="1120940"/>
    <lineage>
        <taxon>Bacteria</taxon>
        <taxon>Bacillati</taxon>
        <taxon>Actinomycetota</taxon>
        <taxon>Actinomycetes</taxon>
        <taxon>Streptosporangiales</taxon>
        <taxon>Thermomonosporaceae</taxon>
        <taxon>Actinomadura</taxon>
    </lineage>
</organism>
<dbReference type="SUPFAM" id="SSF53474">
    <property type="entry name" value="alpha/beta-Hydrolases"/>
    <property type="match status" value="1"/>
</dbReference>
<evidence type="ECO:0000313" key="6">
    <source>
        <dbReference type="Proteomes" id="UP000274601"/>
    </source>
</evidence>
<dbReference type="OrthoDB" id="4308422at2"/>
<comment type="similarity">
    <text evidence="1 3">Belongs to the type-B carboxylesterase/lipase family.</text>
</comment>
<reference evidence="5 6" key="1">
    <citation type="submission" date="2018-10" db="EMBL/GenBank/DDBJ databases">
        <title>Genomic Encyclopedia of Archaeal and Bacterial Type Strains, Phase II (KMG-II): from individual species to whole genera.</title>
        <authorList>
            <person name="Goeker M."/>
        </authorList>
    </citation>
    <scope>NUCLEOTIDE SEQUENCE [LARGE SCALE GENOMIC DNA]</scope>
    <source>
        <strain evidence="5 6">DSM 43383</strain>
    </source>
</reference>
<name>A0A495QU22_9ACTN</name>
<feature type="domain" description="Carboxylesterase type B" evidence="4">
    <location>
        <begin position="51"/>
        <end position="539"/>
    </location>
</feature>
<keyword evidence="2 3" id="KW-0378">Hydrolase</keyword>
<protein>
    <recommendedName>
        <fullName evidence="3">Carboxylic ester hydrolase</fullName>
        <ecNumber evidence="3">3.1.1.-</ecNumber>
    </recommendedName>
</protein>
<feature type="chain" id="PRO_5019616742" description="Carboxylic ester hydrolase" evidence="3">
    <location>
        <begin position="28"/>
        <end position="547"/>
    </location>
</feature>
<dbReference type="Gene3D" id="3.40.50.1820">
    <property type="entry name" value="alpha/beta hydrolase"/>
    <property type="match status" value="1"/>
</dbReference>
<sequence>MEPKKLRWPALVVAAVAALTFTSPASAARVSPRSAPLAAPESGAPECAPGTTVRTDKGAVCGTVTGGVTSWLGIRYAAPPVGDLRWAPPAPARPWTSTFPATERGANCPQADGLGSGSTIEDCLNLNVRAPENAGSKRLPVMVQIHGGGFRFGTPADGSHLVRSGNVISVEVHYRLGIFGFMAHRDLGRNSGNYAFQDQQAALRWVQRNIARFGGDPRNVTIFGASAGGSSVCANAVSPTAKGLFHKGIVQSGEYNSLLGTNTSWQPQDCKSELPTAKEAHRTGDRFAAAVGCGDAADTAACLRKVPVKTLLDKSGDGMGPDQGTIAPIVDGKTLTMSPAKAFATGRVNDVTLMHGVDRDETQLASADTPDDYRRLVRQQYGRYADQVFARYPLERFPTPSAFIAYRTIVADSNSVCPSLLNHRRMSRHIPVYAYQSDNADAPPATWLDQTKPNGAYHVLLNQFLSPRPGQQLTPNQQAFGAQITAQWTGFARTGDPTVEGAPLWPRFTRHNPDVMSLAPAGDSQLTREIGRQHHCGFWDRLTPYND</sequence>
<dbReference type="InterPro" id="IPR050309">
    <property type="entry name" value="Type-B_Carboxylest/Lipase"/>
</dbReference>
<gene>
    <name evidence="5" type="ORF">BZB76_2323</name>
</gene>
<dbReference type="GO" id="GO:0016787">
    <property type="term" value="F:hydrolase activity"/>
    <property type="evidence" value="ECO:0007669"/>
    <property type="project" value="UniProtKB-KW"/>
</dbReference>
<feature type="signal peptide" evidence="3">
    <location>
        <begin position="1"/>
        <end position="27"/>
    </location>
</feature>
<comment type="caution">
    <text evidence="5">The sequence shown here is derived from an EMBL/GenBank/DDBJ whole genome shotgun (WGS) entry which is preliminary data.</text>
</comment>
<keyword evidence="3" id="KW-0732">Signal</keyword>
<dbReference type="InterPro" id="IPR019826">
    <property type="entry name" value="Carboxylesterase_B_AS"/>
</dbReference>
<dbReference type="InterPro" id="IPR029058">
    <property type="entry name" value="AB_hydrolase_fold"/>
</dbReference>
<evidence type="ECO:0000256" key="3">
    <source>
        <dbReference type="RuleBase" id="RU361235"/>
    </source>
</evidence>
<dbReference type="AlphaFoldDB" id="A0A495QU22"/>
<evidence type="ECO:0000256" key="1">
    <source>
        <dbReference type="ARBA" id="ARBA00005964"/>
    </source>
</evidence>
<dbReference type="PANTHER" id="PTHR11559">
    <property type="entry name" value="CARBOXYLESTERASE"/>
    <property type="match status" value="1"/>
</dbReference>
<dbReference type="Proteomes" id="UP000274601">
    <property type="component" value="Unassembled WGS sequence"/>
</dbReference>